<dbReference type="Gene3D" id="3.40.47.10">
    <property type="match status" value="1"/>
</dbReference>
<evidence type="ECO:0000256" key="10">
    <source>
        <dbReference type="ARBA" id="ARBA00023315"/>
    </source>
</evidence>
<evidence type="ECO:0000256" key="12">
    <source>
        <dbReference type="PIRSR" id="PIRSR000447-1"/>
    </source>
</evidence>
<dbReference type="EMBL" id="DVLC01000094">
    <property type="protein sequence ID" value="HIT47189.1"/>
    <property type="molecule type" value="Genomic_DNA"/>
</dbReference>
<evidence type="ECO:0000256" key="8">
    <source>
        <dbReference type="ARBA" id="ARBA00023098"/>
    </source>
</evidence>
<organism evidence="15 16">
    <name type="scientific">Candidatus Cryptobacteroides merdipullorum</name>
    <dbReference type="NCBI Taxonomy" id="2840771"/>
    <lineage>
        <taxon>Bacteria</taxon>
        <taxon>Pseudomonadati</taxon>
        <taxon>Bacteroidota</taxon>
        <taxon>Bacteroidia</taxon>
        <taxon>Bacteroidales</taxon>
        <taxon>Candidatus Cryptobacteroides</taxon>
    </lineage>
</organism>
<keyword evidence="7" id="KW-0276">Fatty acid metabolism</keyword>
<dbReference type="GO" id="GO:0005829">
    <property type="term" value="C:cytosol"/>
    <property type="evidence" value="ECO:0007669"/>
    <property type="project" value="TreeGrafter"/>
</dbReference>
<dbReference type="InterPro" id="IPR016039">
    <property type="entry name" value="Thiolase-like"/>
</dbReference>
<dbReference type="CDD" id="cd00834">
    <property type="entry name" value="KAS_I_II"/>
    <property type="match status" value="1"/>
</dbReference>
<dbReference type="InterPro" id="IPR017568">
    <property type="entry name" value="3-oxoacyl-ACP_synth-2"/>
</dbReference>
<dbReference type="EC" id="2.3.1.179" evidence="3 11"/>
<dbReference type="PIRSF" id="PIRSF000447">
    <property type="entry name" value="KAS_II"/>
    <property type="match status" value="1"/>
</dbReference>
<evidence type="ECO:0000313" key="15">
    <source>
        <dbReference type="EMBL" id="HIT47189.1"/>
    </source>
</evidence>
<dbReference type="Pfam" id="PF00109">
    <property type="entry name" value="ketoacyl-synt"/>
    <property type="match status" value="1"/>
</dbReference>
<dbReference type="FunFam" id="3.40.47.10:FF:000018">
    <property type="entry name" value="3-oxoacyl-[acyl-carrier-protein] synthase 2"/>
    <property type="match status" value="1"/>
</dbReference>
<dbReference type="NCBIfam" id="NF005589">
    <property type="entry name" value="PRK07314.1"/>
    <property type="match status" value="1"/>
</dbReference>
<evidence type="ECO:0000256" key="7">
    <source>
        <dbReference type="ARBA" id="ARBA00022832"/>
    </source>
</evidence>
<keyword evidence="8" id="KW-0443">Lipid metabolism</keyword>
<reference evidence="15" key="1">
    <citation type="submission" date="2020-10" db="EMBL/GenBank/DDBJ databases">
        <authorList>
            <person name="Gilroy R."/>
        </authorList>
    </citation>
    <scope>NUCLEOTIDE SEQUENCE</scope>
    <source>
        <strain evidence="15">ChiHecec2B26-709</strain>
    </source>
</reference>
<comment type="function">
    <text evidence="11">Involved in the type II fatty acid elongation cycle. Catalyzes the elongation of a wide range of acyl-ACP by the addition of two carbons from malonyl-ACP to an acyl acceptor. Can efficiently catalyze the conversion of palmitoleoyl-ACP (cis-hexadec-9-enoyl-ACP) to cis-vaccenoyl-ACP (cis-octadec-11-enoyl-ACP), an essential step in the thermal regulation of fatty acid composition.</text>
</comment>
<evidence type="ECO:0000313" key="16">
    <source>
        <dbReference type="Proteomes" id="UP000886881"/>
    </source>
</evidence>
<comment type="similarity">
    <text evidence="2 11 13">Belongs to the thiolase-like superfamily. Beta-ketoacyl-ACP synthases family.</text>
</comment>
<evidence type="ECO:0000256" key="3">
    <source>
        <dbReference type="ARBA" id="ARBA00012356"/>
    </source>
</evidence>
<evidence type="ECO:0000256" key="1">
    <source>
        <dbReference type="ARBA" id="ARBA00005194"/>
    </source>
</evidence>
<evidence type="ECO:0000256" key="4">
    <source>
        <dbReference type="ARBA" id="ARBA00014657"/>
    </source>
</evidence>
<dbReference type="InterPro" id="IPR020841">
    <property type="entry name" value="PKS_Beta-ketoAc_synthase_dom"/>
</dbReference>
<keyword evidence="6 11" id="KW-0808">Transferase</keyword>
<reference evidence="15" key="2">
    <citation type="journal article" date="2021" name="PeerJ">
        <title>Extensive microbial diversity within the chicken gut microbiome revealed by metagenomics and culture.</title>
        <authorList>
            <person name="Gilroy R."/>
            <person name="Ravi A."/>
            <person name="Getino M."/>
            <person name="Pursley I."/>
            <person name="Horton D.L."/>
            <person name="Alikhan N.F."/>
            <person name="Baker D."/>
            <person name="Gharbi K."/>
            <person name="Hall N."/>
            <person name="Watson M."/>
            <person name="Adriaenssens E.M."/>
            <person name="Foster-Nyarko E."/>
            <person name="Jarju S."/>
            <person name="Secka A."/>
            <person name="Antonio M."/>
            <person name="Oren A."/>
            <person name="Chaudhuri R.R."/>
            <person name="La Ragione R."/>
            <person name="Hildebrand F."/>
            <person name="Pallen M.J."/>
        </authorList>
    </citation>
    <scope>NUCLEOTIDE SEQUENCE</scope>
    <source>
        <strain evidence="15">ChiHecec2B26-709</strain>
    </source>
</reference>
<dbReference type="InterPro" id="IPR014030">
    <property type="entry name" value="Ketoacyl_synth_N"/>
</dbReference>
<dbReference type="SMART" id="SM00825">
    <property type="entry name" value="PKS_KS"/>
    <property type="match status" value="1"/>
</dbReference>
<evidence type="ECO:0000256" key="11">
    <source>
        <dbReference type="PIRNR" id="PIRNR000447"/>
    </source>
</evidence>
<comment type="catalytic activity">
    <reaction evidence="11">
        <text>(9Z)-hexadecenoyl-[ACP] + malonyl-[ACP] + H(+) = 3-oxo-(11Z)-octadecenoyl-[ACP] + holo-[ACP] + CO2</text>
        <dbReference type="Rhea" id="RHEA:55040"/>
        <dbReference type="Rhea" id="RHEA-COMP:9623"/>
        <dbReference type="Rhea" id="RHEA-COMP:9685"/>
        <dbReference type="Rhea" id="RHEA-COMP:10800"/>
        <dbReference type="Rhea" id="RHEA-COMP:14074"/>
        <dbReference type="ChEBI" id="CHEBI:15378"/>
        <dbReference type="ChEBI" id="CHEBI:16526"/>
        <dbReference type="ChEBI" id="CHEBI:64479"/>
        <dbReference type="ChEBI" id="CHEBI:78449"/>
        <dbReference type="ChEBI" id="CHEBI:83989"/>
        <dbReference type="ChEBI" id="CHEBI:138538"/>
        <dbReference type="EC" id="2.3.1.179"/>
    </reaction>
</comment>
<keyword evidence="5 11" id="KW-0444">Lipid biosynthesis</keyword>
<accession>A0A9D1GNV5</accession>
<dbReference type="Pfam" id="PF02801">
    <property type="entry name" value="Ketoacyl-synt_C"/>
    <property type="match status" value="1"/>
</dbReference>
<gene>
    <name evidence="15" type="primary">fabF</name>
    <name evidence="15" type="ORF">IAC35_04955</name>
</gene>
<comment type="pathway">
    <text evidence="1 11">Lipid metabolism; fatty acid biosynthesis.</text>
</comment>
<sequence length="412" mass="43501">MRRVVITGLGVISPVGNDVNTFWESLKTGKCGISRIEGFEEYNLPIHVAGRVKDFDPLKFGLSAAEKRRNDIYSQYAMAAAAQAMADSGLDSSQNIDENRFGVYLGSGIGGIQTLVTQTKILFDDGVDRISPLFIPMMIPNIAGGNIAIKYKAKGPCLTHVSACATGTNSIGEAYLAIKCGRADAILAGGSEAAVTPLAIGGFANAKALTTEEDPAKACLPFDARRGGFVMAEGAGVLILEERERAIARGAHIYAEVCGYGCTCDAHHYTAPRPDGITAGRALREALDEAGYKAGENLYINAHGTGTHLNDSTETRAIKVALGEEEARRASVSSTKSMHGHMFGATGAVELIASALALRDGIVPPTIGLEEADPECDLDYTPLEARKRDLDIAISNSLGFGGHNVCVALRRV</sequence>
<feature type="active site" description="For beta-ketoacyl synthase activity" evidence="12">
    <location>
        <position position="164"/>
    </location>
</feature>
<evidence type="ECO:0000256" key="9">
    <source>
        <dbReference type="ARBA" id="ARBA00023160"/>
    </source>
</evidence>
<keyword evidence="10 11" id="KW-0012">Acyltransferase</keyword>
<dbReference type="PROSITE" id="PS52004">
    <property type="entry name" value="KS3_2"/>
    <property type="match status" value="1"/>
</dbReference>
<evidence type="ECO:0000256" key="13">
    <source>
        <dbReference type="RuleBase" id="RU003694"/>
    </source>
</evidence>
<evidence type="ECO:0000256" key="5">
    <source>
        <dbReference type="ARBA" id="ARBA00022516"/>
    </source>
</evidence>
<evidence type="ECO:0000259" key="14">
    <source>
        <dbReference type="PROSITE" id="PS52004"/>
    </source>
</evidence>
<comment type="catalytic activity">
    <reaction evidence="11">
        <text>a fatty acyl-[ACP] + malonyl-[ACP] + H(+) = a 3-oxoacyl-[ACP] + holo-[ACP] + CO2</text>
        <dbReference type="Rhea" id="RHEA:22836"/>
        <dbReference type="Rhea" id="RHEA-COMP:9623"/>
        <dbReference type="Rhea" id="RHEA-COMP:9685"/>
        <dbReference type="Rhea" id="RHEA-COMP:9916"/>
        <dbReference type="Rhea" id="RHEA-COMP:14125"/>
        <dbReference type="ChEBI" id="CHEBI:15378"/>
        <dbReference type="ChEBI" id="CHEBI:16526"/>
        <dbReference type="ChEBI" id="CHEBI:64479"/>
        <dbReference type="ChEBI" id="CHEBI:78449"/>
        <dbReference type="ChEBI" id="CHEBI:78776"/>
        <dbReference type="ChEBI" id="CHEBI:138651"/>
    </reaction>
</comment>
<protein>
    <recommendedName>
        <fullName evidence="4 11">3-oxoacyl-[acyl-carrier-protein] synthase 2</fullName>
        <ecNumber evidence="3 11">2.3.1.179</ecNumber>
    </recommendedName>
</protein>
<evidence type="ECO:0000256" key="6">
    <source>
        <dbReference type="ARBA" id="ARBA00022679"/>
    </source>
</evidence>
<dbReference type="InterPro" id="IPR000794">
    <property type="entry name" value="Beta-ketoacyl_synthase"/>
</dbReference>
<feature type="domain" description="Ketosynthase family 3 (KS3)" evidence="14">
    <location>
        <begin position="1"/>
        <end position="411"/>
    </location>
</feature>
<dbReference type="Proteomes" id="UP000886881">
    <property type="component" value="Unassembled WGS sequence"/>
</dbReference>
<dbReference type="InterPro" id="IPR014031">
    <property type="entry name" value="Ketoacyl_synth_C"/>
</dbReference>
<dbReference type="FunFam" id="3.40.47.10:FF:000029">
    <property type="entry name" value="3-oxoacyl-[acyl-carrier-protein] synthase 1"/>
    <property type="match status" value="1"/>
</dbReference>
<comment type="caution">
    <text evidence="15">The sequence shown here is derived from an EMBL/GenBank/DDBJ whole genome shotgun (WGS) entry which is preliminary data.</text>
</comment>
<dbReference type="SUPFAM" id="SSF53901">
    <property type="entry name" value="Thiolase-like"/>
    <property type="match status" value="2"/>
</dbReference>
<proteinExistence type="inferred from homology"/>
<name>A0A9D1GNV5_9BACT</name>
<dbReference type="PANTHER" id="PTHR11712:SF336">
    <property type="entry name" value="3-OXOACYL-[ACYL-CARRIER-PROTEIN] SYNTHASE, MITOCHONDRIAL"/>
    <property type="match status" value="1"/>
</dbReference>
<dbReference type="AlphaFoldDB" id="A0A9D1GNV5"/>
<dbReference type="PANTHER" id="PTHR11712">
    <property type="entry name" value="POLYKETIDE SYNTHASE-RELATED"/>
    <property type="match status" value="1"/>
</dbReference>
<dbReference type="GO" id="GO:0030497">
    <property type="term" value="P:fatty acid elongation"/>
    <property type="evidence" value="ECO:0007669"/>
    <property type="project" value="UniProtKB-ARBA"/>
</dbReference>
<dbReference type="NCBIfam" id="TIGR03150">
    <property type="entry name" value="fabF"/>
    <property type="match status" value="1"/>
</dbReference>
<evidence type="ECO:0000256" key="2">
    <source>
        <dbReference type="ARBA" id="ARBA00008467"/>
    </source>
</evidence>
<dbReference type="GO" id="GO:0004315">
    <property type="term" value="F:3-oxoacyl-[acyl-carrier-protein] synthase activity"/>
    <property type="evidence" value="ECO:0007669"/>
    <property type="project" value="UniProtKB-UniRule"/>
</dbReference>
<keyword evidence="9 11" id="KW-0275">Fatty acid biosynthesis</keyword>